<dbReference type="SUPFAM" id="SSF52540">
    <property type="entry name" value="P-loop containing nucleoside triphosphate hydrolases"/>
    <property type="match status" value="1"/>
</dbReference>
<dbReference type="PANTHER" id="PTHR47961">
    <property type="entry name" value="DNA POLYMERASE THETA, PUTATIVE (AFU_ORTHOLOGUE AFUA_1G05260)-RELATED"/>
    <property type="match status" value="1"/>
</dbReference>
<evidence type="ECO:0000259" key="12">
    <source>
        <dbReference type="PROSITE" id="PS51194"/>
    </source>
</evidence>
<dbReference type="InterPro" id="IPR048960">
    <property type="entry name" value="POLQ-like_helical"/>
</dbReference>
<evidence type="ECO:0000256" key="9">
    <source>
        <dbReference type="ARBA" id="ARBA00048988"/>
    </source>
</evidence>
<accession>A0A7R9PQC4</accession>
<evidence type="ECO:0008006" key="14">
    <source>
        <dbReference type="Google" id="ProtNLM"/>
    </source>
</evidence>
<evidence type="ECO:0000256" key="1">
    <source>
        <dbReference type="ARBA" id="ARBA00004123"/>
    </source>
</evidence>
<name>A0A7R9PQC4_TIMGE</name>
<dbReference type="PROSITE" id="PS51194">
    <property type="entry name" value="HELICASE_CTER"/>
    <property type="match status" value="1"/>
</dbReference>
<reference evidence="13" key="1">
    <citation type="submission" date="2020-11" db="EMBL/GenBank/DDBJ databases">
        <authorList>
            <person name="Tran Van P."/>
        </authorList>
    </citation>
    <scope>NUCLEOTIDE SEQUENCE</scope>
</reference>
<dbReference type="Pfam" id="PF00271">
    <property type="entry name" value="Helicase_C"/>
    <property type="match status" value="1"/>
</dbReference>
<dbReference type="GO" id="GO:0006302">
    <property type="term" value="P:double-strand break repair"/>
    <property type="evidence" value="ECO:0007669"/>
    <property type="project" value="UniProtKB-ARBA"/>
</dbReference>
<dbReference type="SMART" id="SM00490">
    <property type="entry name" value="HELICc"/>
    <property type="match status" value="1"/>
</dbReference>
<dbReference type="Gene3D" id="3.40.50.300">
    <property type="entry name" value="P-loop containing nucleotide triphosphate hydrolases"/>
    <property type="match status" value="2"/>
</dbReference>
<evidence type="ECO:0000256" key="3">
    <source>
        <dbReference type="ARBA" id="ARBA00022763"/>
    </source>
</evidence>
<dbReference type="InterPro" id="IPR050474">
    <property type="entry name" value="Hel308_SKI2-like"/>
</dbReference>
<dbReference type="PROSITE" id="PS51192">
    <property type="entry name" value="HELICASE_ATP_BIND_1"/>
    <property type="match status" value="1"/>
</dbReference>
<keyword evidence="4" id="KW-0378">Hydrolase</keyword>
<dbReference type="PANTHER" id="PTHR47961:SF12">
    <property type="entry name" value="HELICASE POLQ-LIKE"/>
    <property type="match status" value="1"/>
</dbReference>
<dbReference type="AlphaFoldDB" id="A0A7R9PQC4"/>
<dbReference type="SUPFAM" id="SSF158702">
    <property type="entry name" value="Sec63 N-terminal domain-like"/>
    <property type="match status" value="1"/>
</dbReference>
<evidence type="ECO:0000256" key="7">
    <source>
        <dbReference type="ARBA" id="ARBA00023204"/>
    </source>
</evidence>
<evidence type="ECO:0000256" key="2">
    <source>
        <dbReference type="ARBA" id="ARBA00022741"/>
    </source>
</evidence>
<feature type="compositionally biased region" description="Basic and acidic residues" evidence="10">
    <location>
        <begin position="22"/>
        <end position="37"/>
    </location>
</feature>
<dbReference type="CDD" id="cd18795">
    <property type="entry name" value="SF2_C_Ski2"/>
    <property type="match status" value="1"/>
</dbReference>
<evidence type="ECO:0000256" key="5">
    <source>
        <dbReference type="ARBA" id="ARBA00022806"/>
    </source>
</evidence>
<dbReference type="GO" id="GO:0016787">
    <property type="term" value="F:hydrolase activity"/>
    <property type="evidence" value="ECO:0007669"/>
    <property type="project" value="UniProtKB-KW"/>
</dbReference>
<dbReference type="CDD" id="cd18026">
    <property type="entry name" value="DEXHc_POLQ-like"/>
    <property type="match status" value="1"/>
</dbReference>
<dbReference type="InterPro" id="IPR011545">
    <property type="entry name" value="DEAD/DEAH_box_helicase_dom"/>
</dbReference>
<sequence>MEEVLGACVVSRAGQCSSRQRHNLDSTPRGKKEKGESSQRILNNSTPIATNKLFTDFGGITPIKRKCSNTPVRCKREIVVGFSPGSTQTCMLALDESCLQAVDVEVVERNYWDSHNQQLGLDGAHQELGHHSEFLDLLNKESDLLLGEITSAALGENDSQGQSGAINLTHNISDVNYLPANNLSHGDGQNTDNESNRQLIKCVGEIDVNWSDQSLLEEAIKLTNQMCQSSVPMGEKIKQALLNNAQRSVKSKPKTVSCVGPVGVTQEETGPFFGLPVEVQELIEQTKGITSLYTWQTECLELPALKHRKNLVLALPTSGGKTLVAEILVLKELLCQRRNALFVLPYVAIVQEKVRSLSPLAVALGFLVEEYAAGKGCYPPRRRRWKQTVYVATIEKAMGLVSSLVETDRLGEIGLAVVDELHLVGETGGRGANLEILLTKLLFSAVDLHVVGMSATIGNLGEVATFLLADSFCRNFRPVELQEYIKLEDQVFSINWDARCPEELLTLSRRIEPRIKPLLYRWTGRAPYGHDRFRDLMCELRGGQVYRLSNQKSNANKKFCTESEAEVNFVTQTNSDIDPDSIGSLVLEVVPEESVLVFCATKKNCENVALLVCQTMSRKFQEHKMDEKKALYRALMAECKGSVCPTLRNTLPFGVAYHHSGLMGGERRLLEEAFVSGTICCICCTSTLAAGVNLPAKRVILRSPYVGREFVSMSRYKQMVGRAGRAGMGSSLGESILVCKNTDIDKVRELVHSSMDQCVSSLAQGDASGMRSLLLSAIGQGMATSLADLHQLVKRTLLSVQATRLGVDLTALVDSTLVGLFREGALRVCNQQADVSVCLSGDNVSQTNKKLKLRRDTPLSVSRLGRAAIKGNNLLEQVLSPRLSTCDVVGTPVFQAVWTCMWLYGPVCGWYLCVPGCMDLKKARLLYEDLLQAQASLVLLTCLHLLYLVTPYDLVDQIRPSPSVYFNSYNNLGVQDQQCARVLGITEVCMVRIVKGHTHKGVPERVIKRFYLTLMLSELWQQESVWKVSVKYHVTRGFVQNLMSSSAAFAACVMRFCEELEEFWAFKDLLVNFSQRLSHCCTQELLPLMELPAVKRGRAQQLYNANFKTLKDIANTDVNTLVSCVDHISRKVAGQIIAAARLLLLEKVESLREEAQEVLEGIAVIPE</sequence>
<feature type="region of interest" description="Disordered" evidence="10">
    <location>
        <begin position="19"/>
        <end position="42"/>
    </location>
</feature>
<dbReference type="GO" id="GO:0005634">
    <property type="term" value="C:nucleus"/>
    <property type="evidence" value="ECO:0007669"/>
    <property type="project" value="UniProtKB-SubCell"/>
</dbReference>
<keyword evidence="5" id="KW-0347">Helicase</keyword>
<dbReference type="GO" id="GO:0003676">
    <property type="term" value="F:nucleic acid binding"/>
    <property type="evidence" value="ECO:0007669"/>
    <property type="project" value="InterPro"/>
</dbReference>
<dbReference type="FunFam" id="3.40.50.300:FF:000813">
    <property type="entry name" value="helicase POLQ-like isoform X1"/>
    <property type="match status" value="1"/>
</dbReference>
<comment type="subcellular location">
    <subcellularLocation>
        <location evidence="1">Nucleus</location>
    </subcellularLocation>
</comment>
<dbReference type="Gene3D" id="1.10.150.20">
    <property type="entry name" value="5' to 3' exonuclease, C-terminal subdomain"/>
    <property type="match status" value="1"/>
</dbReference>
<comment type="catalytic activity">
    <reaction evidence="9">
        <text>ATP + H2O = ADP + phosphate + H(+)</text>
        <dbReference type="Rhea" id="RHEA:13065"/>
        <dbReference type="ChEBI" id="CHEBI:15377"/>
        <dbReference type="ChEBI" id="CHEBI:15378"/>
        <dbReference type="ChEBI" id="CHEBI:30616"/>
        <dbReference type="ChEBI" id="CHEBI:43474"/>
        <dbReference type="ChEBI" id="CHEBI:456216"/>
        <dbReference type="EC" id="5.6.2.4"/>
    </reaction>
</comment>
<evidence type="ECO:0000259" key="11">
    <source>
        <dbReference type="PROSITE" id="PS51192"/>
    </source>
</evidence>
<keyword evidence="6" id="KW-0067">ATP-binding</keyword>
<dbReference type="Pfam" id="PF21099">
    <property type="entry name" value="POLQ_helical"/>
    <property type="match status" value="1"/>
</dbReference>
<keyword evidence="2" id="KW-0547">Nucleotide-binding</keyword>
<keyword evidence="8" id="KW-0539">Nucleus</keyword>
<dbReference type="SMART" id="SM00487">
    <property type="entry name" value="DEXDc"/>
    <property type="match status" value="1"/>
</dbReference>
<dbReference type="Gene3D" id="1.10.3380.20">
    <property type="match status" value="1"/>
</dbReference>
<keyword evidence="7" id="KW-0234">DNA repair</keyword>
<dbReference type="EMBL" id="OE843919">
    <property type="protein sequence ID" value="CAD7604266.1"/>
    <property type="molecule type" value="Genomic_DNA"/>
</dbReference>
<dbReference type="InterPro" id="IPR001650">
    <property type="entry name" value="Helicase_C-like"/>
</dbReference>
<proteinExistence type="predicted"/>
<feature type="domain" description="Helicase ATP-binding" evidence="11">
    <location>
        <begin position="302"/>
        <end position="475"/>
    </location>
</feature>
<evidence type="ECO:0000256" key="4">
    <source>
        <dbReference type="ARBA" id="ARBA00022801"/>
    </source>
</evidence>
<keyword evidence="3" id="KW-0227">DNA damage</keyword>
<dbReference type="Pfam" id="PF20470">
    <property type="entry name" value="HTH_61"/>
    <property type="match status" value="1"/>
</dbReference>
<dbReference type="InterPro" id="IPR027417">
    <property type="entry name" value="P-loop_NTPase"/>
</dbReference>
<dbReference type="GO" id="GO:0043138">
    <property type="term" value="F:3'-5' DNA helicase activity"/>
    <property type="evidence" value="ECO:0007669"/>
    <property type="project" value="UniProtKB-EC"/>
</dbReference>
<evidence type="ECO:0000256" key="6">
    <source>
        <dbReference type="ARBA" id="ARBA00022840"/>
    </source>
</evidence>
<dbReference type="GO" id="GO:0005524">
    <property type="term" value="F:ATP binding"/>
    <property type="evidence" value="ECO:0007669"/>
    <property type="project" value="UniProtKB-KW"/>
</dbReference>
<protein>
    <recommendedName>
        <fullName evidence="14">Helicase POLQ-like</fullName>
    </recommendedName>
</protein>
<evidence type="ECO:0000256" key="10">
    <source>
        <dbReference type="SAM" id="MobiDB-lite"/>
    </source>
</evidence>
<evidence type="ECO:0000313" key="13">
    <source>
        <dbReference type="EMBL" id="CAD7604266.1"/>
    </source>
</evidence>
<gene>
    <name evidence="13" type="ORF">TGEB3V08_LOCUS9083</name>
</gene>
<organism evidence="13">
    <name type="scientific">Timema genevievae</name>
    <name type="common">Walking stick</name>
    <dbReference type="NCBI Taxonomy" id="629358"/>
    <lineage>
        <taxon>Eukaryota</taxon>
        <taxon>Metazoa</taxon>
        <taxon>Ecdysozoa</taxon>
        <taxon>Arthropoda</taxon>
        <taxon>Hexapoda</taxon>
        <taxon>Insecta</taxon>
        <taxon>Pterygota</taxon>
        <taxon>Neoptera</taxon>
        <taxon>Polyneoptera</taxon>
        <taxon>Phasmatodea</taxon>
        <taxon>Timematodea</taxon>
        <taxon>Timematoidea</taxon>
        <taxon>Timematidae</taxon>
        <taxon>Timema</taxon>
    </lineage>
</organism>
<feature type="domain" description="Helicase C-terminal" evidence="12">
    <location>
        <begin position="581"/>
        <end position="774"/>
    </location>
</feature>
<evidence type="ECO:0000256" key="8">
    <source>
        <dbReference type="ARBA" id="ARBA00023242"/>
    </source>
</evidence>
<dbReference type="InterPro" id="IPR046931">
    <property type="entry name" value="HTH_61"/>
</dbReference>
<dbReference type="InterPro" id="IPR014001">
    <property type="entry name" value="Helicase_ATP-bd"/>
</dbReference>
<dbReference type="Pfam" id="PF00270">
    <property type="entry name" value="DEAD"/>
    <property type="match status" value="1"/>
</dbReference>